<name>A0A131ZAG5_RHIAP</name>
<organism evidence="1">
    <name type="scientific">Rhipicephalus appendiculatus</name>
    <name type="common">Brown ear tick</name>
    <dbReference type="NCBI Taxonomy" id="34631"/>
    <lineage>
        <taxon>Eukaryota</taxon>
        <taxon>Metazoa</taxon>
        <taxon>Ecdysozoa</taxon>
        <taxon>Arthropoda</taxon>
        <taxon>Chelicerata</taxon>
        <taxon>Arachnida</taxon>
        <taxon>Acari</taxon>
        <taxon>Parasitiformes</taxon>
        <taxon>Ixodida</taxon>
        <taxon>Ixodoidea</taxon>
        <taxon>Ixodidae</taxon>
        <taxon>Rhipicephalinae</taxon>
        <taxon>Rhipicephalus</taxon>
        <taxon>Rhipicephalus</taxon>
    </lineage>
</organism>
<proteinExistence type="predicted"/>
<reference evidence="1" key="1">
    <citation type="journal article" date="2016" name="Ticks Tick Borne Dis.">
        <title>De novo assembly and annotation of the salivary gland transcriptome of Rhipicephalus appendiculatus male and female ticks during blood feeding.</title>
        <authorList>
            <person name="de Castro M.H."/>
            <person name="de Klerk D."/>
            <person name="Pienaar R."/>
            <person name="Latif A.A."/>
            <person name="Rees D.J."/>
            <person name="Mans B.J."/>
        </authorList>
    </citation>
    <scope>NUCLEOTIDE SEQUENCE</scope>
    <source>
        <tissue evidence="1">Salivary glands</tissue>
    </source>
</reference>
<feature type="non-terminal residue" evidence="1">
    <location>
        <position position="1"/>
    </location>
</feature>
<sequence>IFLEGGGGALIERVPRRRLRVGCRADLKRLLLRSRFTSDDLEIIAKSPICWKMKLTVTLIAFAIVGVLLHESSAAPARQLSGASSEEAERGGVRYADDAVARVSVACVNNKCVTSPLRK</sequence>
<protein>
    <submittedName>
        <fullName evidence="1">Uncharacterized protein</fullName>
    </submittedName>
</protein>
<accession>A0A131ZAG5</accession>
<evidence type="ECO:0000313" key="1">
    <source>
        <dbReference type="EMBL" id="JAP87810.1"/>
    </source>
</evidence>
<dbReference type="AlphaFoldDB" id="A0A131ZAG5"/>
<dbReference type="EMBL" id="GEDV01000747">
    <property type="protein sequence ID" value="JAP87810.1"/>
    <property type="molecule type" value="Transcribed_RNA"/>
</dbReference>